<comment type="caution">
    <text evidence="2">The sequence shown here is derived from an EMBL/GenBank/DDBJ whole genome shotgun (WGS) entry which is preliminary data.</text>
</comment>
<sequence length="1237" mass="142287">MPMSFICPACKKDWESSSRLSMHITRSKTCSLKPVLKKRSAPAQKAPDPPSLIPAEDFDIPEPPIDPIPDPPPAPARVTLKPTRTGRTRFLPKQLQDNLPSLSRELPHTFECEEPPAPAPAPVQLHEPSPSPNPEPPTAPAVEYVNTKPDEFGIYRSYPELPNSIPNEEVPITDVCEGAGFPVPPPSNPLSIFGSSAKRLHENVVAPFLNITVFRLMRWFYNGSQSKSIADLDALVQDVLLPDDFSQVHLEGFSTQKVMKDMDEYGGPSYVLRAEDGWIETSVKIPVPCTGVRQTEADAPQYELKGIFYRKPLKVLKATFQSPESKKFHYTPFKMYQSSSTANSEITRLHSELYNSDSFIEEHERIQKQDWERRQHDTEYAKSDIPNAIAGLMAWSDATKVGQWGDESMWPIYLYFGNQSKYERTKPSSFAAHHLAYIPKLPDDFNDFYKQHYGKAPTEAVLTHIRRELIQAIWDLILDAEFMHAYEHGIVLRCSDGVIRRLFPRLFTYSADYPEKVLLASIRSLATCPCPHCLVEKDQIDQLGTKWDRRRRETKARIDSEHRQSTIERIRKWIFDAGRSIASDVVETFLKPFSWIPTRNTFSERFLKFGANFYNLLVPDVLHELELGVWKALLLHLIRMLVFLGNEAVQKMNERYRHIPPFGHDTIRKIQKNVSAMKRMAARDYEDYLQVSMPVFEGLFPDHEKEILDLLFDLNAFHSFAKLRLHSDTSLSMLDDYTTNLGKSLRAFEKLSAHYDTKELPKEVETHQKRKTNKKKKDAAKGKGKRKANDDSEVIATSANVKRFNLRTYKIHALGHYVHFIRLFGTTDNYSTQIGELEHRRVKRFYARTNKAFKYVHQVTAHERHTRIIQTLDCRLQEHSADPRVPFEHSDQMQPTEPHLRYNISNDKSQWVGIHDFMNKNSGDPAVKSFLKKLKEHLFCRLAGVPESDSVTDEQRDTVDIKHNRMYKHKVLRVNYTTYDMWRCQDSINPRTRPDIMVLASDDDHPYWYARVVSIYHVMVQFNGGSLQRVDFLFVRWFGLDTQHKFGWKHKRLPQIGFIDGHETCAFGFVDPACVIRAVHLIPAFSLGRTSEFLGPSMARLESENDEDWYRYYIGMFADRDMVVRFCPTVGLGHNRVSTLEVHAVAAQEDGDPDANNLHVVEQPVPVQPPNIDDGECNEDAVDKAEEWDDFGYGEEDDEQEEHEDEKGEDADLGPEDGEDPVNHDVEVLDQEGYGML</sequence>
<feature type="region of interest" description="Disordered" evidence="1">
    <location>
        <begin position="1165"/>
        <end position="1237"/>
    </location>
</feature>
<dbReference type="EMBL" id="JBANRG010000060">
    <property type="protein sequence ID" value="KAK7442067.1"/>
    <property type="molecule type" value="Genomic_DNA"/>
</dbReference>
<reference evidence="2 3" key="1">
    <citation type="submission" date="2024-01" db="EMBL/GenBank/DDBJ databases">
        <title>A draft genome for the cacao thread blight pathogen Marasmiellus scandens.</title>
        <authorList>
            <person name="Baruah I.K."/>
            <person name="Leung J."/>
            <person name="Bukari Y."/>
            <person name="Amoako-Attah I."/>
            <person name="Meinhardt L.W."/>
            <person name="Bailey B.A."/>
            <person name="Cohen S.P."/>
        </authorList>
    </citation>
    <scope>NUCLEOTIDE SEQUENCE [LARGE SCALE GENOMIC DNA]</scope>
    <source>
        <strain evidence="2 3">GH-19</strain>
    </source>
</reference>
<accession>A0ABR1IV81</accession>
<dbReference type="Pfam" id="PF18759">
    <property type="entry name" value="Plavaka"/>
    <property type="match status" value="1"/>
</dbReference>
<dbReference type="InterPro" id="IPR041078">
    <property type="entry name" value="Plavaka"/>
</dbReference>
<feature type="compositionally biased region" description="Acidic residues" evidence="1">
    <location>
        <begin position="1173"/>
        <end position="1220"/>
    </location>
</feature>
<feature type="compositionally biased region" description="Pro residues" evidence="1">
    <location>
        <begin position="61"/>
        <end position="75"/>
    </location>
</feature>
<evidence type="ECO:0008006" key="4">
    <source>
        <dbReference type="Google" id="ProtNLM"/>
    </source>
</evidence>
<keyword evidence="3" id="KW-1185">Reference proteome</keyword>
<name>A0ABR1IV81_9AGAR</name>
<feature type="compositionally biased region" description="Pro residues" evidence="1">
    <location>
        <begin position="129"/>
        <end position="139"/>
    </location>
</feature>
<organism evidence="2 3">
    <name type="scientific">Marasmiellus scandens</name>
    <dbReference type="NCBI Taxonomy" id="2682957"/>
    <lineage>
        <taxon>Eukaryota</taxon>
        <taxon>Fungi</taxon>
        <taxon>Dikarya</taxon>
        <taxon>Basidiomycota</taxon>
        <taxon>Agaricomycotina</taxon>
        <taxon>Agaricomycetes</taxon>
        <taxon>Agaricomycetidae</taxon>
        <taxon>Agaricales</taxon>
        <taxon>Marasmiineae</taxon>
        <taxon>Omphalotaceae</taxon>
        <taxon>Marasmiellus</taxon>
    </lineage>
</organism>
<feature type="region of interest" description="Disordered" evidence="1">
    <location>
        <begin position="110"/>
        <end position="140"/>
    </location>
</feature>
<proteinExistence type="predicted"/>
<evidence type="ECO:0000256" key="1">
    <source>
        <dbReference type="SAM" id="MobiDB-lite"/>
    </source>
</evidence>
<feature type="compositionally biased region" description="Basic residues" evidence="1">
    <location>
        <begin position="768"/>
        <end position="786"/>
    </location>
</feature>
<evidence type="ECO:0000313" key="3">
    <source>
        <dbReference type="Proteomes" id="UP001498398"/>
    </source>
</evidence>
<feature type="region of interest" description="Disordered" evidence="1">
    <location>
        <begin position="35"/>
        <end position="77"/>
    </location>
</feature>
<protein>
    <recommendedName>
        <fullName evidence="4">C2H2-type domain-containing protein</fullName>
    </recommendedName>
</protein>
<feature type="region of interest" description="Disordered" evidence="1">
    <location>
        <begin position="759"/>
        <end position="791"/>
    </location>
</feature>
<evidence type="ECO:0000313" key="2">
    <source>
        <dbReference type="EMBL" id="KAK7442067.1"/>
    </source>
</evidence>
<dbReference type="Proteomes" id="UP001498398">
    <property type="component" value="Unassembled WGS sequence"/>
</dbReference>
<gene>
    <name evidence="2" type="ORF">VKT23_016343</name>
</gene>